<dbReference type="RefSeq" id="WP_342076997.1">
    <property type="nucleotide sequence ID" value="NZ_CP151767.2"/>
</dbReference>
<protein>
    <submittedName>
        <fullName evidence="1">Uncharacterized protein</fullName>
    </submittedName>
</protein>
<dbReference type="EMBL" id="CP151767">
    <property type="protein sequence ID" value="WZU67687.1"/>
    <property type="molecule type" value="Genomic_DNA"/>
</dbReference>
<evidence type="ECO:0000313" key="2">
    <source>
        <dbReference type="Proteomes" id="UP001470809"/>
    </source>
</evidence>
<dbReference type="AlphaFoldDB" id="A0AAN0MDU3"/>
<dbReference type="Proteomes" id="UP001470809">
    <property type="component" value="Chromosome"/>
</dbReference>
<name>A0AAN0MDU3_9RHOB</name>
<keyword evidence="2" id="KW-1185">Reference proteome</keyword>
<accession>A0AAN0MDU3</accession>
<dbReference type="KEGG" id="yrh:AABB31_22715"/>
<sequence length="143" mass="14134">MIGAMGDTGYAAFSGILPASQVSTPPTSGSVVYDASFVVSAFVDVSQEGGQSTAVSGVGNNGDITLVADFADQTLTGATEQFEVDGLIGGSGSELGGTVRWLDIEGQRTGLIGSDQVVGAFHGSSDSVVFAGGLVGSATPPQN</sequence>
<organism evidence="1 2">
    <name type="scientific">Yoonia rhodophyticola</name>
    <dbReference type="NCBI Taxonomy" id="3137370"/>
    <lineage>
        <taxon>Bacteria</taxon>
        <taxon>Pseudomonadati</taxon>
        <taxon>Pseudomonadota</taxon>
        <taxon>Alphaproteobacteria</taxon>
        <taxon>Rhodobacterales</taxon>
        <taxon>Paracoccaceae</taxon>
        <taxon>Yoonia</taxon>
    </lineage>
</organism>
<reference evidence="1" key="1">
    <citation type="submission" date="2024-08" db="EMBL/GenBank/DDBJ databases">
        <title>Phylogenomic analyses of a clade within the roseobacter group suggest taxonomic reassignments of species of the genera Aestuariivita, Citreicella, Loktanella, Nautella, Pelagibaca, Ruegeria, Thalassobius, Thiobacimonas and Tropicibacter, and the proposal o.</title>
        <authorList>
            <person name="Jeon C.O."/>
        </authorList>
    </citation>
    <scope>NUCLEOTIDE SEQUENCE</scope>
    <source>
        <strain evidence="1">SS1-5</strain>
    </source>
</reference>
<gene>
    <name evidence="1" type="ORF">AABB31_22715</name>
</gene>
<evidence type="ECO:0000313" key="1">
    <source>
        <dbReference type="EMBL" id="WZU67687.1"/>
    </source>
</evidence>
<proteinExistence type="predicted"/>